<keyword evidence="4 15" id="KW-0436">Ligase</keyword>
<comment type="similarity">
    <text evidence="2">Belongs to the CarB family.</text>
</comment>
<reference evidence="15" key="2">
    <citation type="submission" date="2021-03" db="EMBL/GenBank/DDBJ databases">
        <title>Alternative transmission patterns in independently acquired nutritional co-symbionts of Dictyopharidae planthoppers.</title>
        <authorList>
            <person name="Michalik A."/>
            <person name="Lukasik P."/>
        </authorList>
    </citation>
    <scope>NUCLEOTIDE SEQUENCE</scope>
    <source>
        <strain evidence="15">RANSCY</strain>
    </source>
</reference>
<dbReference type="Pfam" id="PF02786">
    <property type="entry name" value="CPSase_L_D2"/>
    <property type="match status" value="2"/>
</dbReference>
<keyword evidence="3" id="KW-0055">Arginine biosynthesis</keyword>
<dbReference type="Gene3D" id="3.40.50.20">
    <property type="match status" value="2"/>
</dbReference>
<dbReference type="InterPro" id="IPR036897">
    <property type="entry name" value="CarbamoylP_synth_lsu_oligo_sf"/>
</dbReference>
<dbReference type="GO" id="GO:0004087">
    <property type="term" value="F:carbamoyl-phosphate synthase (ammonia) activity"/>
    <property type="evidence" value="ECO:0007669"/>
    <property type="project" value="UniProtKB-EC"/>
</dbReference>
<sequence>MSKKKILVIGAGPIVIGQACEFDYSGVQACSVLRDLNYNVYLLNNNPATVMTDRLRGLVVYIEPINIYSVVDIVLRENIKYILPNVGGQTGLNLVLKLYKYGYINRFNLKILGTSIKSIINSEDRNKFRNKMISNGIKLPESFIVNNYKDSLLVRDILVRNHLKSEVIIRTSYTLGGLGGGISKDISSFKALVSRALRLTGNSEILIEESLIGNKEYELEILTDKFRNFIIVCSIENIDKVGVHTGDSLAISPIQTLTNYEFQRLRNLTKLIIKILDLSSCGANIQFSICSLNGEVKLIEVNPRVSRSSALASKATGYPIAKISTLLSVGIPFHYIKYKISGRLPSFYEPTLDYFVFKTPKFCNLKFGCFETELNTQMKSTGESMSIGRTLEYVIQKSFDGLSLDNIGFSLKSECVSLIALKANYPNENRLRYLYESYKLGISVNSNLDPYFLENIRRISVIDNLISKTNPTLVFSKIRYLKSLGFSDSYISIKLNKPSNYITSLRIKNNILPVYKKVDTCSSEFKTNSSYIYSSYSGNNELTPISNSRYIIVGSGPNRVGQGIEFDYCCVHTSVSLNRLGHSSIIINNNPETVSTDYDVSSRLYFLNICFEEVLNVFLNEIPIGIILQFCGQLSRLFLTNINRFNLKILGTSIKSIINSEDRNKFRNKMISNGIKLPESFIVNNYKDSLLVRDIYPALIRPSYVLGGLGMKVISSNYELNNLLSSNKLSKYLYPLTVDKFLVNAIEYDVDCININNKVSILPLVKHVDSLGVHSGDSYSYIVGKDTNYMSKLFRICKKIVLSSKIVGFCNIQLAYHLGEFYLIELNPRASRTIPFIIKSTGFNYIHYCIKGLLGFDLGVAPSLISSSFIFLKKPVFSYSKFPNSDPLLGPEMKSTGESMSIGRTLEEAFYKTSLHNLLQKKHTLSVLFISNLKYKYLSKIQGILRSISNIALYSNINFGIVNSELVSDSNIPHIKFDFGIVIDTNNKYKYLRSNLQSRGINLFTDISLSCLFLNCLVKYSKHVSLISTNDIFK</sequence>
<evidence type="ECO:0000256" key="12">
    <source>
        <dbReference type="ARBA" id="ARBA00048816"/>
    </source>
</evidence>
<dbReference type="FunFam" id="3.30.470.20:FF:000026">
    <property type="entry name" value="Carbamoyl-phosphate synthase large chain"/>
    <property type="match status" value="1"/>
</dbReference>
<dbReference type="PANTHER" id="PTHR11405:SF53">
    <property type="entry name" value="CARBAMOYL-PHOSPHATE SYNTHASE [AMMONIA], MITOCHONDRIAL"/>
    <property type="match status" value="1"/>
</dbReference>
<accession>A0A975ADY4</accession>
<gene>
    <name evidence="15" type="primary">carB</name>
    <name evidence="15" type="ORF">JSR06_00310</name>
</gene>
<keyword evidence="6" id="KW-0479">Metal-binding</keyword>
<dbReference type="NCBIfam" id="NF003671">
    <property type="entry name" value="PRK05294.1"/>
    <property type="match status" value="1"/>
</dbReference>
<dbReference type="InterPro" id="IPR005479">
    <property type="entry name" value="CPAse_ATP-bd"/>
</dbReference>
<feature type="domain" description="ATP-grasp" evidence="14">
    <location>
        <begin position="667"/>
        <end position="854"/>
    </location>
</feature>
<evidence type="ECO:0000256" key="5">
    <source>
        <dbReference type="ARBA" id="ARBA00022605"/>
    </source>
</evidence>
<evidence type="ECO:0000256" key="6">
    <source>
        <dbReference type="ARBA" id="ARBA00022723"/>
    </source>
</evidence>
<keyword evidence="10" id="KW-0464">Manganese</keyword>
<dbReference type="Gene3D" id="1.10.1030.10">
    <property type="entry name" value="Carbamoyl-phosphate synthetase, large subunit oligomerisation domain"/>
    <property type="match status" value="1"/>
</dbReference>
<name>A0A975ADY4_9PROT</name>
<dbReference type="SMART" id="SM01096">
    <property type="entry name" value="CPSase_L_D3"/>
    <property type="match status" value="1"/>
</dbReference>
<evidence type="ECO:0000256" key="4">
    <source>
        <dbReference type="ARBA" id="ARBA00022598"/>
    </source>
</evidence>
<comment type="catalytic activity">
    <reaction evidence="11">
        <text>hydrogencarbonate + NH4(+) + 2 ATP = carbamoyl phosphate + 2 ADP + phosphate + 2 H(+)</text>
        <dbReference type="Rhea" id="RHEA:18029"/>
        <dbReference type="ChEBI" id="CHEBI:15378"/>
        <dbReference type="ChEBI" id="CHEBI:17544"/>
        <dbReference type="ChEBI" id="CHEBI:28938"/>
        <dbReference type="ChEBI" id="CHEBI:30616"/>
        <dbReference type="ChEBI" id="CHEBI:43474"/>
        <dbReference type="ChEBI" id="CHEBI:58228"/>
        <dbReference type="ChEBI" id="CHEBI:456216"/>
        <dbReference type="EC" id="6.3.4.16"/>
    </reaction>
</comment>
<evidence type="ECO:0000313" key="16">
    <source>
        <dbReference type="Proteomes" id="UP000663347"/>
    </source>
</evidence>
<dbReference type="GO" id="GO:0006541">
    <property type="term" value="P:glutamine metabolic process"/>
    <property type="evidence" value="ECO:0007669"/>
    <property type="project" value="TreeGrafter"/>
</dbReference>
<evidence type="ECO:0000256" key="11">
    <source>
        <dbReference type="ARBA" id="ARBA00047359"/>
    </source>
</evidence>
<proteinExistence type="inferred from homology"/>
<organism evidence="15 16">
    <name type="scientific">Candidatus Vidania fulgoroideorum</name>
    <dbReference type="NCBI Taxonomy" id="881286"/>
    <lineage>
        <taxon>Bacteria</taxon>
        <taxon>Pseudomonadati</taxon>
        <taxon>Pseudomonadota</taxon>
        <taxon>Betaproteobacteria</taxon>
        <taxon>Candidatus Vidania</taxon>
    </lineage>
</organism>
<keyword evidence="5" id="KW-0028">Amino-acid biosynthesis</keyword>
<evidence type="ECO:0000256" key="2">
    <source>
        <dbReference type="ARBA" id="ARBA00009799"/>
    </source>
</evidence>
<dbReference type="GO" id="GO:0005737">
    <property type="term" value="C:cytoplasm"/>
    <property type="evidence" value="ECO:0007669"/>
    <property type="project" value="TreeGrafter"/>
</dbReference>
<dbReference type="GO" id="GO:0006526">
    <property type="term" value="P:L-arginine biosynthetic process"/>
    <property type="evidence" value="ECO:0007669"/>
    <property type="project" value="UniProtKB-KW"/>
</dbReference>
<dbReference type="PROSITE" id="PS00867">
    <property type="entry name" value="CPSASE_2"/>
    <property type="match status" value="2"/>
</dbReference>
<dbReference type="InterPro" id="IPR011761">
    <property type="entry name" value="ATP-grasp"/>
</dbReference>
<dbReference type="Gene3D" id="3.30.470.20">
    <property type="entry name" value="ATP-grasp fold, B domain"/>
    <property type="match status" value="2"/>
</dbReference>
<evidence type="ECO:0000256" key="3">
    <source>
        <dbReference type="ARBA" id="ARBA00022571"/>
    </source>
</evidence>
<dbReference type="InterPro" id="IPR005483">
    <property type="entry name" value="CPSase_dom"/>
</dbReference>
<dbReference type="AlphaFoldDB" id="A0A975ADY4"/>
<dbReference type="PRINTS" id="PR00098">
    <property type="entry name" value="CPSASE"/>
</dbReference>
<evidence type="ECO:0000256" key="7">
    <source>
        <dbReference type="ARBA" id="ARBA00022737"/>
    </source>
</evidence>
<dbReference type="GO" id="GO:0046872">
    <property type="term" value="F:metal ion binding"/>
    <property type="evidence" value="ECO:0007669"/>
    <property type="project" value="UniProtKB-KW"/>
</dbReference>
<dbReference type="Gene3D" id="3.30.1490.20">
    <property type="entry name" value="ATP-grasp fold, A domain"/>
    <property type="match status" value="2"/>
</dbReference>
<dbReference type="InterPro" id="IPR013815">
    <property type="entry name" value="ATP_grasp_subdomain_1"/>
</dbReference>
<dbReference type="InterPro" id="IPR005480">
    <property type="entry name" value="CPSase_lsu_oligo"/>
</dbReference>
<evidence type="ECO:0000256" key="8">
    <source>
        <dbReference type="ARBA" id="ARBA00022741"/>
    </source>
</evidence>
<dbReference type="Proteomes" id="UP000663347">
    <property type="component" value="Chromosome"/>
</dbReference>
<evidence type="ECO:0000256" key="1">
    <source>
        <dbReference type="ARBA" id="ARBA00005077"/>
    </source>
</evidence>
<keyword evidence="7" id="KW-0677">Repeat</keyword>
<evidence type="ECO:0000313" key="15">
    <source>
        <dbReference type="EMBL" id="QSW38030.1"/>
    </source>
</evidence>
<dbReference type="Pfam" id="PF25596">
    <property type="entry name" value="CPSase_L_D1"/>
    <property type="match status" value="2"/>
</dbReference>
<dbReference type="PROSITE" id="PS50975">
    <property type="entry name" value="ATP_GRASP"/>
    <property type="match status" value="2"/>
</dbReference>
<dbReference type="NCBIfam" id="NF009455">
    <property type="entry name" value="PRK12815.1"/>
    <property type="match status" value="1"/>
</dbReference>
<protein>
    <submittedName>
        <fullName evidence="15">Carbamoyl-phosphate synthase large subunit</fullName>
        <ecNumber evidence="15">6.3.5.5</ecNumber>
    </submittedName>
</protein>
<keyword evidence="9 13" id="KW-0067">ATP-binding</keyword>
<dbReference type="GO" id="GO:0004088">
    <property type="term" value="F:carbamoyl-phosphate synthase (glutamine-hydrolyzing) activity"/>
    <property type="evidence" value="ECO:0007669"/>
    <property type="project" value="UniProtKB-EC"/>
</dbReference>
<dbReference type="PANTHER" id="PTHR11405">
    <property type="entry name" value="CARBAMOYLTRANSFERASE FAMILY MEMBER"/>
    <property type="match status" value="1"/>
</dbReference>
<evidence type="ECO:0000259" key="14">
    <source>
        <dbReference type="PROSITE" id="PS50975"/>
    </source>
</evidence>
<evidence type="ECO:0000256" key="13">
    <source>
        <dbReference type="PROSITE-ProRule" id="PRU00409"/>
    </source>
</evidence>
<evidence type="ECO:0000256" key="10">
    <source>
        <dbReference type="ARBA" id="ARBA00023211"/>
    </source>
</evidence>
<dbReference type="InterPro" id="IPR016185">
    <property type="entry name" value="PreATP-grasp_dom_sf"/>
</dbReference>
<feature type="domain" description="ATP-grasp" evidence="14">
    <location>
        <begin position="129"/>
        <end position="329"/>
    </location>
</feature>
<dbReference type="InterPro" id="IPR058047">
    <property type="entry name" value="CPSase_preATP-grasp"/>
</dbReference>
<keyword evidence="8 13" id="KW-0547">Nucleotide-binding</keyword>
<dbReference type="SUPFAM" id="SSF48108">
    <property type="entry name" value="Carbamoyl phosphate synthetase, large subunit connection domain"/>
    <property type="match status" value="1"/>
</dbReference>
<comment type="catalytic activity">
    <reaction evidence="12">
        <text>hydrogencarbonate + L-glutamine + 2 ATP + H2O = carbamoyl phosphate + L-glutamate + 2 ADP + phosphate + 2 H(+)</text>
        <dbReference type="Rhea" id="RHEA:18633"/>
        <dbReference type="ChEBI" id="CHEBI:15377"/>
        <dbReference type="ChEBI" id="CHEBI:15378"/>
        <dbReference type="ChEBI" id="CHEBI:17544"/>
        <dbReference type="ChEBI" id="CHEBI:29985"/>
        <dbReference type="ChEBI" id="CHEBI:30616"/>
        <dbReference type="ChEBI" id="CHEBI:43474"/>
        <dbReference type="ChEBI" id="CHEBI:58228"/>
        <dbReference type="ChEBI" id="CHEBI:58359"/>
        <dbReference type="ChEBI" id="CHEBI:456216"/>
        <dbReference type="EC" id="6.3.5.5"/>
    </reaction>
</comment>
<dbReference type="SUPFAM" id="SSF52440">
    <property type="entry name" value="PreATP-grasp domain"/>
    <property type="match status" value="2"/>
</dbReference>
<dbReference type="EMBL" id="CP071412">
    <property type="protein sequence ID" value="QSW38030.1"/>
    <property type="molecule type" value="Genomic_DNA"/>
</dbReference>
<comment type="pathway">
    <text evidence="1">Amino-acid biosynthesis; L-arginine biosynthesis; carbamoyl phosphate from bicarbonate: step 1/1.</text>
</comment>
<dbReference type="Pfam" id="PF02787">
    <property type="entry name" value="CPSase_L_D3"/>
    <property type="match status" value="1"/>
</dbReference>
<evidence type="ECO:0000256" key="9">
    <source>
        <dbReference type="ARBA" id="ARBA00022840"/>
    </source>
</evidence>
<dbReference type="GO" id="GO:0005524">
    <property type="term" value="F:ATP binding"/>
    <property type="evidence" value="ECO:0007669"/>
    <property type="project" value="UniProtKB-UniRule"/>
</dbReference>
<dbReference type="FunFam" id="3.40.50.20:FF:000001">
    <property type="entry name" value="Carbamoyl-phosphate synthase large chain"/>
    <property type="match status" value="2"/>
</dbReference>
<dbReference type="EC" id="6.3.5.5" evidence="15"/>
<dbReference type="PROSITE" id="PS51257">
    <property type="entry name" value="PROKAR_LIPOPROTEIN"/>
    <property type="match status" value="1"/>
</dbReference>
<dbReference type="SUPFAM" id="SSF56059">
    <property type="entry name" value="Glutathione synthetase ATP-binding domain-like"/>
    <property type="match status" value="2"/>
</dbReference>
<reference evidence="15" key="1">
    <citation type="submission" date="2021-02" db="EMBL/GenBank/DDBJ databases">
        <authorList>
            <person name="Franco D."/>
        </authorList>
    </citation>
    <scope>NUCLEOTIDE SEQUENCE</scope>
    <source>
        <strain evidence="15">RANSCY</strain>
    </source>
</reference>